<proteinExistence type="predicted"/>
<dbReference type="Proteomes" id="UP000245626">
    <property type="component" value="Unassembled WGS sequence"/>
</dbReference>
<evidence type="ECO:0000313" key="1">
    <source>
        <dbReference type="EMBL" id="PWN50601.1"/>
    </source>
</evidence>
<dbReference type="EMBL" id="KZ819916">
    <property type="protein sequence ID" value="PWN50601.1"/>
    <property type="molecule type" value="Genomic_DNA"/>
</dbReference>
<reference evidence="1 2" key="1">
    <citation type="journal article" date="2018" name="Mol. Biol. Evol.">
        <title>Broad Genomic Sampling Reveals a Smut Pathogenic Ancestry of the Fungal Clade Ustilaginomycotina.</title>
        <authorList>
            <person name="Kijpornyongpan T."/>
            <person name="Mondo S.J."/>
            <person name="Barry K."/>
            <person name="Sandor L."/>
            <person name="Lee J."/>
            <person name="Lipzen A."/>
            <person name="Pangilinan J."/>
            <person name="LaButti K."/>
            <person name="Hainaut M."/>
            <person name="Henrissat B."/>
            <person name="Grigoriev I.V."/>
            <person name="Spatafora J.W."/>
            <person name="Aime M.C."/>
        </authorList>
    </citation>
    <scope>NUCLEOTIDE SEQUENCE [LARGE SCALE GENOMIC DNA]</scope>
    <source>
        <strain evidence="1 2">SA 807</strain>
    </source>
</reference>
<organism evidence="1 2">
    <name type="scientific">Violaceomyces palustris</name>
    <dbReference type="NCBI Taxonomy" id="1673888"/>
    <lineage>
        <taxon>Eukaryota</taxon>
        <taxon>Fungi</taxon>
        <taxon>Dikarya</taxon>
        <taxon>Basidiomycota</taxon>
        <taxon>Ustilaginomycotina</taxon>
        <taxon>Ustilaginomycetes</taxon>
        <taxon>Violaceomycetales</taxon>
        <taxon>Violaceomycetaceae</taxon>
        <taxon>Violaceomyces</taxon>
    </lineage>
</organism>
<gene>
    <name evidence="1" type="ORF">IE53DRAFT_315471</name>
</gene>
<evidence type="ECO:0000313" key="2">
    <source>
        <dbReference type="Proteomes" id="UP000245626"/>
    </source>
</evidence>
<protein>
    <submittedName>
        <fullName evidence="1">ClpP/crotonase</fullName>
    </submittedName>
</protein>
<keyword evidence="2" id="KW-1185">Reference proteome</keyword>
<accession>A0ACD0NXX2</accession>
<name>A0ACD0NXX2_9BASI</name>
<sequence>MTSHMRNPHPRVSDVDAQNFDYSTYPWQHIKVETLENGVAIVYLHRPDRANAFTGEMCASLVFAFELLDADNRVKAVILTGSGNSFCAGADLTGGFGSGGATYPREHRDGGGQTALSILRCRKVTIAAINGNAVGIGLTMTLPCDFRLVSEKAKVAIPFTKRGIAMEATSSYLLPRLVGNTKALDLILSGDTRYPDDISLLPLWTRPPLPSEKVLPTAIEMATKLATENSIVSMALCKAQIWRGLKDPEETHLIESQGIYETSRVDANEGIKSFFEKRKPRFQGTVQDLERFGFYPWWTQADVSGKISRGPKPKL</sequence>